<dbReference type="FunFam" id="3.60.21.10:FF:000033">
    <property type="entry name" value="Tartrate-resistant acid phosphatase type 5"/>
    <property type="match status" value="1"/>
</dbReference>
<evidence type="ECO:0000256" key="2">
    <source>
        <dbReference type="ARBA" id="ARBA00012646"/>
    </source>
</evidence>
<dbReference type="AlphaFoldDB" id="H2ZWR2"/>
<evidence type="ECO:0000259" key="14">
    <source>
        <dbReference type="Pfam" id="PF00149"/>
    </source>
</evidence>
<dbReference type="GO" id="GO:0046872">
    <property type="term" value="F:metal ion binding"/>
    <property type="evidence" value="ECO:0007669"/>
    <property type="project" value="UniProtKB-KW"/>
</dbReference>
<dbReference type="CDD" id="cd07378">
    <property type="entry name" value="MPP_ACP5"/>
    <property type="match status" value="1"/>
</dbReference>
<reference evidence="16" key="1">
    <citation type="submission" date="2011-08" db="EMBL/GenBank/DDBJ databases">
        <title>The draft genome of Latimeria chalumnae.</title>
        <authorList>
            <person name="Di Palma F."/>
            <person name="Alfoldi J."/>
            <person name="Johnson J."/>
            <person name="Berlin A."/>
            <person name="Gnerre S."/>
            <person name="Jaffe D."/>
            <person name="MacCallum I."/>
            <person name="Young S."/>
            <person name="Walker B.J."/>
            <person name="Lander E."/>
            <person name="Lindblad-Toh K."/>
        </authorList>
    </citation>
    <scope>NUCLEOTIDE SEQUENCE [LARGE SCALE GENOMIC DNA]</scope>
    <source>
        <strain evidence="16">Wild caught</strain>
    </source>
</reference>
<dbReference type="eggNOG" id="KOG2679">
    <property type="taxonomic scope" value="Eukaryota"/>
</dbReference>
<sequence>MEKFLVMSYLLLNTLLSSFVHPAPSHLPSLRFIALGDWGGLPYAPFVTPLEKATAYEMGQVAKTMGTDFVLALGDNFYYHGVENMDDKRFEETFEDVFAAESLRNVPWYVLAGNHDHSGNVSAQIAYTQVSKRWNFPNYYYDLNFKVPHTNVSVTILMIDTIMLCGNSDDFQSEQPERPLSMSAANSQLKWLKEKLAKSRADYLLVAGHYPVWSISRHGPTLCLVQYLQPLLNKYRATAYFCGHDHNLQYLEEEEFGVGYVLSGAGNFMQHSTKHKHAVPEDSLKFYYAESSSLGGFAHVEINAKEMAVTFIEARGKSLYRTTLPRRFF</sequence>
<dbReference type="PANTHER" id="PTHR10161">
    <property type="entry name" value="TARTRATE-RESISTANT ACID PHOSPHATASE TYPE 5"/>
    <property type="match status" value="1"/>
</dbReference>
<dbReference type="SUPFAM" id="SSF56300">
    <property type="entry name" value="Metallo-dependent phosphatases"/>
    <property type="match status" value="1"/>
</dbReference>
<feature type="binding site" evidence="10">
    <location>
        <position position="75"/>
    </location>
    <ligand>
        <name>Fe cation</name>
        <dbReference type="ChEBI" id="CHEBI:24875"/>
        <label>2</label>
    </ligand>
</feature>
<evidence type="ECO:0000256" key="6">
    <source>
        <dbReference type="ARBA" id="ARBA00023004"/>
    </source>
</evidence>
<feature type="binding site" evidence="10">
    <location>
        <position position="246"/>
    </location>
    <ligand>
        <name>Fe cation</name>
        <dbReference type="ChEBI" id="CHEBI:24875"/>
        <label>1</label>
    </ligand>
</feature>
<evidence type="ECO:0000256" key="4">
    <source>
        <dbReference type="ARBA" id="ARBA00022729"/>
    </source>
</evidence>
<dbReference type="InterPro" id="IPR024927">
    <property type="entry name" value="Acid_PPase"/>
</dbReference>
<dbReference type="OMA" id="GFCIHEL"/>
<accession>H2ZWR2</accession>
<keyword evidence="6 9" id="KW-0408">Iron</keyword>
<protein>
    <recommendedName>
        <fullName evidence="3 9">Tartrate-resistant acid phosphatase type 5</fullName>
        <ecNumber evidence="2 9">3.1.3.2</ecNumber>
    </recommendedName>
</protein>
<dbReference type="Gene3D" id="3.60.21.10">
    <property type="match status" value="1"/>
</dbReference>
<dbReference type="InterPro" id="IPR004843">
    <property type="entry name" value="Calcineurin-like_PHP"/>
</dbReference>
<dbReference type="FunCoup" id="H2ZWR2">
    <property type="interactions" value="290"/>
</dbReference>
<dbReference type="PANTHER" id="PTHR10161:SF14">
    <property type="entry name" value="TARTRATE-RESISTANT ACID PHOSPHATASE TYPE 5"/>
    <property type="match status" value="1"/>
</dbReference>
<dbReference type="Bgee" id="ENSLACG00000001636">
    <property type="expression patterns" value="Expressed in pelvic fin"/>
</dbReference>
<dbReference type="EMBL" id="AFYH01245029">
    <property type="status" value="NOT_ANNOTATED_CDS"/>
    <property type="molecule type" value="Genomic_DNA"/>
</dbReference>
<dbReference type="EMBL" id="AFYH01245028">
    <property type="status" value="NOT_ANNOTATED_CDS"/>
    <property type="molecule type" value="Genomic_DNA"/>
</dbReference>
<dbReference type="EMBL" id="AFYH01245030">
    <property type="status" value="NOT_ANNOTATED_CDS"/>
    <property type="molecule type" value="Genomic_DNA"/>
</dbReference>
<feature type="signal peptide" evidence="13">
    <location>
        <begin position="1"/>
        <end position="25"/>
    </location>
</feature>
<feature type="binding site" evidence="10">
    <location>
        <position position="78"/>
    </location>
    <ligand>
        <name>Fe cation</name>
        <dbReference type="ChEBI" id="CHEBI:24875"/>
        <label>1</label>
    </ligand>
</feature>
<dbReference type="STRING" id="7897.ENSLACP00000001833"/>
<evidence type="ECO:0000313" key="16">
    <source>
        <dbReference type="Proteomes" id="UP000008672"/>
    </source>
</evidence>
<dbReference type="GeneID" id="102355728"/>
<keyword evidence="5 9" id="KW-0378">Hydrolase</keyword>
<comment type="cofactor">
    <cofactor evidence="10">
        <name>Fe cation</name>
        <dbReference type="ChEBI" id="CHEBI:24875"/>
    </cofactor>
    <text evidence="10">Binds 2 iron ions per subunit.</text>
</comment>
<dbReference type="EMBL" id="AFYH01245027">
    <property type="status" value="NOT_ANNOTATED_CDS"/>
    <property type="molecule type" value="Genomic_DNA"/>
</dbReference>
<evidence type="ECO:0000256" key="1">
    <source>
        <dbReference type="ARBA" id="ARBA00000032"/>
    </source>
</evidence>
<evidence type="ECO:0000256" key="7">
    <source>
        <dbReference type="ARBA" id="ARBA00023157"/>
    </source>
</evidence>
<evidence type="ECO:0000313" key="15">
    <source>
        <dbReference type="Ensembl" id="ENSLACP00000001833.2"/>
    </source>
</evidence>
<dbReference type="KEGG" id="lcm:102355728"/>
<dbReference type="GeneTree" id="ENSGT00390000016735"/>
<keyword evidence="16" id="KW-1185">Reference proteome</keyword>
<organism evidence="15 16">
    <name type="scientific">Latimeria chalumnae</name>
    <name type="common">Coelacanth</name>
    <dbReference type="NCBI Taxonomy" id="7897"/>
    <lineage>
        <taxon>Eukaryota</taxon>
        <taxon>Metazoa</taxon>
        <taxon>Chordata</taxon>
        <taxon>Craniata</taxon>
        <taxon>Vertebrata</taxon>
        <taxon>Euteleostomi</taxon>
        <taxon>Coelacanthiformes</taxon>
        <taxon>Coelacanthidae</taxon>
        <taxon>Latimeria</taxon>
    </lineage>
</organism>
<feature type="binding site" evidence="10">
    <location>
        <position position="209"/>
    </location>
    <ligand>
        <name>Fe cation</name>
        <dbReference type="ChEBI" id="CHEBI:24875"/>
        <label>2</label>
    </ligand>
</feature>
<keyword evidence="4 13" id="KW-0732">Signal</keyword>
<dbReference type="InterPro" id="IPR029052">
    <property type="entry name" value="Metallo-depent_PP-like"/>
</dbReference>
<name>H2ZWR2_LATCH</name>
<dbReference type="EC" id="3.1.3.2" evidence="2 9"/>
<dbReference type="CTD" id="406801"/>
<evidence type="ECO:0000256" key="13">
    <source>
        <dbReference type="SAM" id="SignalP"/>
    </source>
</evidence>
<dbReference type="Proteomes" id="UP000008672">
    <property type="component" value="Unassembled WGS sequence"/>
</dbReference>
<evidence type="ECO:0000256" key="5">
    <source>
        <dbReference type="ARBA" id="ARBA00022801"/>
    </source>
</evidence>
<dbReference type="HOGENOM" id="CLU_043332_1_0_1"/>
<feature type="binding site" evidence="10">
    <location>
        <position position="37"/>
    </location>
    <ligand>
        <name>Fe cation</name>
        <dbReference type="ChEBI" id="CHEBI:24875"/>
        <label>1</label>
    </ligand>
</feature>
<keyword evidence="7 11" id="KW-1015">Disulfide bond</keyword>
<keyword evidence="10" id="KW-0479">Metal-binding</keyword>
<feature type="binding site" evidence="10">
    <location>
        <position position="75"/>
    </location>
    <ligand>
        <name>Fe cation</name>
        <dbReference type="ChEBI" id="CHEBI:24875"/>
        <label>1</label>
    </ligand>
</feature>
<feature type="chain" id="PRO_5003578771" description="Tartrate-resistant acid phosphatase type 5" evidence="13">
    <location>
        <begin position="26"/>
        <end position="329"/>
    </location>
</feature>
<feature type="disulfide bond" evidence="11">
    <location>
        <begin position="165"/>
        <end position="223"/>
    </location>
</feature>
<proteinExistence type="predicted"/>
<dbReference type="OrthoDB" id="411211at2759"/>
<evidence type="ECO:0000256" key="3">
    <source>
        <dbReference type="ARBA" id="ARBA00015822"/>
    </source>
</evidence>
<evidence type="ECO:0000256" key="11">
    <source>
        <dbReference type="PIRSR" id="PIRSR000898-2"/>
    </source>
</evidence>
<dbReference type="InParanoid" id="H2ZWR2"/>
<keyword evidence="8" id="KW-0325">Glycoprotein</keyword>
<dbReference type="Pfam" id="PF00149">
    <property type="entry name" value="Metallophos"/>
    <property type="match status" value="1"/>
</dbReference>
<reference evidence="15" key="2">
    <citation type="submission" date="2025-08" db="UniProtKB">
        <authorList>
            <consortium name="Ensembl"/>
        </authorList>
    </citation>
    <scope>IDENTIFICATION</scope>
</reference>
<dbReference type="GO" id="GO:0003993">
    <property type="term" value="F:acid phosphatase activity"/>
    <property type="evidence" value="ECO:0007669"/>
    <property type="project" value="UniProtKB-UniRule"/>
</dbReference>
<dbReference type="EMBL" id="AFYH01245031">
    <property type="status" value="NOT_ANNOTATED_CDS"/>
    <property type="molecule type" value="Genomic_DNA"/>
</dbReference>
<dbReference type="PIRSF" id="PIRSF000898">
    <property type="entry name" value="Acid_Ptase_5"/>
    <property type="match status" value="1"/>
</dbReference>
<comment type="catalytic activity">
    <reaction evidence="1 9">
        <text>a phosphate monoester + H2O = an alcohol + phosphate</text>
        <dbReference type="Rhea" id="RHEA:15017"/>
        <dbReference type="ChEBI" id="CHEBI:15377"/>
        <dbReference type="ChEBI" id="CHEBI:30879"/>
        <dbReference type="ChEBI" id="CHEBI:43474"/>
        <dbReference type="ChEBI" id="CHEBI:67140"/>
        <dbReference type="EC" id="3.1.3.2"/>
    </reaction>
</comment>
<evidence type="ECO:0000256" key="12">
    <source>
        <dbReference type="PIRSR" id="PIRSR000898-3"/>
    </source>
</evidence>
<dbReference type="InterPro" id="IPR051558">
    <property type="entry name" value="Metallophosphoesterase_PAP"/>
</dbReference>
<evidence type="ECO:0000256" key="10">
    <source>
        <dbReference type="PIRSR" id="PIRSR000898-1"/>
    </source>
</evidence>
<evidence type="ECO:0000256" key="8">
    <source>
        <dbReference type="ARBA" id="ARBA00023180"/>
    </source>
</evidence>
<dbReference type="Ensembl" id="ENSLACT00000001846.2">
    <property type="protein sequence ID" value="ENSLACP00000001833.2"/>
    <property type="gene ID" value="ENSLACG00000001636.2"/>
</dbReference>
<feature type="domain" description="Calcineurin-like phosphoesterase" evidence="14">
    <location>
        <begin position="31"/>
        <end position="247"/>
    </location>
</feature>
<dbReference type="GlyCosmos" id="H2ZWR2">
    <property type="glycosylation" value="1 site, No reported glycans"/>
</dbReference>
<feature type="binding site" evidence="10">
    <location>
        <position position="114"/>
    </location>
    <ligand>
        <name>Fe cation</name>
        <dbReference type="ChEBI" id="CHEBI:24875"/>
        <label>2</label>
    </ligand>
</feature>
<feature type="binding site" evidence="10">
    <location>
        <position position="244"/>
    </location>
    <ligand>
        <name>Fe cation</name>
        <dbReference type="ChEBI" id="CHEBI:24875"/>
        <label>2</label>
    </ligand>
</feature>
<feature type="glycosylation site" description="N-linked (GlcNAc...) asparagine" evidence="12">
    <location>
        <position position="120"/>
    </location>
</feature>
<reference evidence="15" key="3">
    <citation type="submission" date="2025-09" db="UniProtKB">
        <authorList>
            <consortium name="Ensembl"/>
        </authorList>
    </citation>
    <scope>IDENTIFICATION</scope>
</reference>
<evidence type="ECO:0000256" key="9">
    <source>
        <dbReference type="PIRNR" id="PIRNR000898"/>
    </source>
</evidence>
<dbReference type="GO" id="GO:0045453">
    <property type="term" value="P:bone resorption"/>
    <property type="evidence" value="ECO:0007669"/>
    <property type="project" value="TreeGrafter"/>
</dbReference>
<gene>
    <name evidence="15" type="primary">ACP5</name>
</gene>